<dbReference type="GO" id="GO:0016787">
    <property type="term" value="F:hydrolase activity"/>
    <property type="evidence" value="ECO:0007669"/>
    <property type="project" value="UniProtKB-KW"/>
</dbReference>
<reference evidence="8 9" key="1">
    <citation type="submission" date="2020-04" db="EMBL/GenBank/DDBJ databases">
        <title>Novel species.</title>
        <authorList>
            <person name="Teo W.F.A."/>
            <person name="Lipun K."/>
            <person name="Srisuk N."/>
            <person name="Duangmal K."/>
        </authorList>
    </citation>
    <scope>NUCLEOTIDE SEQUENCE [LARGE SCALE GENOMIC DNA]</scope>
    <source>
        <strain evidence="8 9">K13G38</strain>
    </source>
</reference>
<dbReference type="RefSeq" id="WP_168520192.1">
    <property type="nucleotide sequence ID" value="NZ_JAAXLS010000032.1"/>
</dbReference>
<dbReference type="EC" id="3.1.3.-" evidence="7"/>
<comment type="similarity">
    <text evidence="7">Belongs to the gmhB family.</text>
</comment>
<dbReference type="InterPro" id="IPR004446">
    <property type="entry name" value="Heptose_bisP_phosphatase"/>
</dbReference>
<evidence type="ECO:0000313" key="9">
    <source>
        <dbReference type="Proteomes" id="UP000715441"/>
    </source>
</evidence>
<evidence type="ECO:0000256" key="4">
    <source>
        <dbReference type="ARBA" id="ARBA00022801"/>
    </source>
</evidence>
<dbReference type="EMBL" id="JAAXLS010000032">
    <property type="protein sequence ID" value="NKQ57167.1"/>
    <property type="molecule type" value="Genomic_DNA"/>
</dbReference>
<comment type="caution">
    <text evidence="8">The sequence shown here is derived from an EMBL/GenBank/DDBJ whole genome shotgun (WGS) entry which is preliminary data.</text>
</comment>
<keyword evidence="9" id="KW-1185">Reference proteome</keyword>
<dbReference type="NCBIfam" id="TIGR01662">
    <property type="entry name" value="HAD-SF-IIIA"/>
    <property type="match status" value="1"/>
</dbReference>
<evidence type="ECO:0000256" key="2">
    <source>
        <dbReference type="ARBA" id="ARBA00022490"/>
    </source>
</evidence>
<evidence type="ECO:0000256" key="5">
    <source>
        <dbReference type="ARBA" id="ARBA00023277"/>
    </source>
</evidence>
<dbReference type="Proteomes" id="UP000715441">
    <property type="component" value="Unassembled WGS sequence"/>
</dbReference>
<keyword evidence="5 7" id="KW-0119">Carbohydrate metabolism</keyword>
<organism evidence="8 9">
    <name type="scientific">Amycolatopsis acididurans</name>
    <dbReference type="NCBI Taxonomy" id="2724524"/>
    <lineage>
        <taxon>Bacteria</taxon>
        <taxon>Bacillati</taxon>
        <taxon>Actinomycetota</taxon>
        <taxon>Actinomycetes</taxon>
        <taxon>Pseudonocardiales</taxon>
        <taxon>Pseudonocardiaceae</taxon>
        <taxon>Amycolatopsis</taxon>
    </lineage>
</organism>
<name>A0ABX1JBJ3_9PSEU</name>
<dbReference type="PANTHER" id="PTHR42891:SF1">
    <property type="entry name" value="D-GLYCERO-BETA-D-MANNO-HEPTOSE-1,7-BISPHOSPHATE 7-PHOSPHATASE"/>
    <property type="match status" value="1"/>
</dbReference>
<dbReference type="Gene3D" id="3.40.50.1000">
    <property type="entry name" value="HAD superfamily/HAD-like"/>
    <property type="match status" value="1"/>
</dbReference>
<dbReference type="PIRSF" id="PIRSF004682">
    <property type="entry name" value="GmhB"/>
    <property type="match status" value="1"/>
</dbReference>
<dbReference type="PANTHER" id="PTHR42891">
    <property type="entry name" value="D-GLYCERO-BETA-D-MANNO-HEPTOSE-1,7-BISPHOSPHATE 7-PHOSPHATASE"/>
    <property type="match status" value="1"/>
</dbReference>
<keyword evidence="4 7" id="KW-0378">Hydrolase</keyword>
<sequence>MRAVLFDRDDTIIVDEPYLADPKLVRPVPGAEQALRTLREAGIPLGVVSNQSGVARGLVTEGELAEVNARVEELLGPFGTWQMCVHAESDGCDCRKPKPGLVIRAASVLRVRPGECVVIGDIGSDMGAAAAAGARGILVPTARTRRAEIAAAPCVATNLREAVGMVMGEWG</sequence>
<keyword evidence="2 7" id="KW-0963">Cytoplasm</keyword>
<dbReference type="NCBIfam" id="TIGR01656">
    <property type="entry name" value="Histidinol-ppas"/>
    <property type="match status" value="1"/>
</dbReference>
<dbReference type="SUPFAM" id="SSF56784">
    <property type="entry name" value="HAD-like"/>
    <property type="match status" value="1"/>
</dbReference>
<dbReference type="InterPro" id="IPR006543">
    <property type="entry name" value="Histidinol-phos"/>
</dbReference>
<comment type="subcellular location">
    <subcellularLocation>
        <location evidence="1 7">Cytoplasm</location>
    </subcellularLocation>
</comment>
<accession>A0ABX1JBJ3</accession>
<evidence type="ECO:0000256" key="3">
    <source>
        <dbReference type="ARBA" id="ARBA00022723"/>
    </source>
</evidence>
<keyword evidence="3" id="KW-0479">Metal-binding</keyword>
<evidence type="ECO:0000256" key="6">
    <source>
        <dbReference type="ARBA" id="ARBA00031828"/>
    </source>
</evidence>
<dbReference type="Pfam" id="PF13242">
    <property type="entry name" value="Hydrolase_like"/>
    <property type="match status" value="1"/>
</dbReference>
<proteinExistence type="inferred from homology"/>
<evidence type="ECO:0000256" key="1">
    <source>
        <dbReference type="ARBA" id="ARBA00004496"/>
    </source>
</evidence>
<evidence type="ECO:0000313" key="8">
    <source>
        <dbReference type="EMBL" id="NKQ57167.1"/>
    </source>
</evidence>
<gene>
    <name evidence="8" type="ORF">HFP15_30280</name>
</gene>
<dbReference type="InterPro" id="IPR023214">
    <property type="entry name" value="HAD_sf"/>
</dbReference>
<dbReference type="InterPro" id="IPR006549">
    <property type="entry name" value="HAD-SF_hydro_IIIA"/>
</dbReference>
<protein>
    <recommendedName>
        <fullName evidence="6 7">D,D-heptose 1,7-bisphosphate phosphatase</fullName>
        <ecNumber evidence="7">3.1.3.-</ecNumber>
    </recommendedName>
</protein>
<dbReference type="InterPro" id="IPR036412">
    <property type="entry name" value="HAD-like_sf"/>
</dbReference>
<evidence type="ECO:0000256" key="7">
    <source>
        <dbReference type="PIRNR" id="PIRNR004682"/>
    </source>
</evidence>